<feature type="compositionally biased region" description="Polar residues" evidence="1">
    <location>
        <begin position="1"/>
        <end position="18"/>
    </location>
</feature>
<gene>
    <name evidence="2" type="ORF">GCM10011357_07770</name>
</gene>
<evidence type="ECO:0000313" key="3">
    <source>
        <dbReference type="Proteomes" id="UP000614272"/>
    </source>
</evidence>
<sequence length="59" mass="6318">MKKNQNQGQVNKDTGNTKQDADNRVDSQTREQKTKAEKRGSPSGAVLSEVNGGASKATK</sequence>
<feature type="region of interest" description="Disordered" evidence="1">
    <location>
        <begin position="1"/>
        <end position="59"/>
    </location>
</feature>
<feature type="compositionally biased region" description="Basic and acidic residues" evidence="1">
    <location>
        <begin position="19"/>
        <end position="40"/>
    </location>
</feature>
<evidence type="ECO:0000313" key="2">
    <source>
        <dbReference type="EMBL" id="GGD54508.1"/>
    </source>
</evidence>
<protein>
    <recommendedName>
        <fullName evidence="4">SMP domain-containing protein</fullName>
    </recommendedName>
</protein>
<dbReference type="RefSeq" id="WP_099033039.1">
    <property type="nucleotide sequence ID" value="NZ_BMGJ01000002.1"/>
</dbReference>
<name>A0ABQ1R4D5_9ALTE</name>
<organism evidence="2 3">
    <name type="scientific">Lacimicrobium alkaliphilum</name>
    <dbReference type="NCBI Taxonomy" id="1526571"/>
    <lineage>
        <taxon>Bacteria</taxon>
        <taxon>Pseudomonadati</taxon>
        <taxon>Pseudomonadota</taxon>
        <taxon>Gammaproteobacteria</taxon>
        <taxon>Alteromonadales</taxon>
        <taxon>Alteromonadaceae</taxon>
        <taxon>Lacimicrobium</taxon>
    </lineage>
</organism>
<dbReference type="Proteomes" id="UP000614272">
    <property type="component" value="Unassembled WGS sequence"/>
</dbReference>
<proteinExistence type="predicted"/>
<reference evidence="3" key="1">
    <citation type="journal article" date="2019" name="Int. J. Syst. Evol. Microbiol.">
        <title>The Global Catalogue of Microorganisms (GCM) 10K type strain sequencing project: providing services to taxonomists for standard genome sequencing and annotation.</title>
        <authorList>
            <consortium name="The Broad Institute Genomics Platform"/>
            <consortium name="The Broad Institute Genome Sequencing Center for Infectious Disease"/>
            <person name="Wu L."/>
            <person name="Ma J."/>
        </authorList>
    </citation>
    <scope>NUCLEOTIDE SEQUENCE [LARGE SCALE GENOMIC DNA]</scope>
    <source>
        <strain evidence="3">CGMCC 1.12923</strain>
    </source>
</reference>
<comment type="caution">
    <text evidence="2">The sequence shown here is derived from an EMBL/GenBank/DDBJ whole genome shotgun (WGS) entry which is preliminary data.</text>
</comment>
<evidence type="ECO:0008006" key="4">
    <source>
        <dbReference type="Google" id="ProtNLM"/>
    </source>
</evidence>
<dbReference type="EMBL" id="BMGJ01000002">
    <property type="protein sequence ID" value="GGD54508.1"/>
    <property type="molecule type" value="Genomic_DNA"/>
</dbReference>
<keyword evidence="3" id="KW-1185">Reference proteome</keyword>
<evidence type="ECO:0000256" key="1">
    <source>
        <dbReference type="SAM" id="MobiDB-lite"/>
    </source>
</evidence>
<accession>A0ABQ1R4D5</accession>